<comment type="subcellular location">
    <subcellularLocation>
        <location evidence="1">Periplasm</location>
    </subcellularLocation>
</comment>
<feature type="binding site" description="covalent" evidence="8">
    <location>
        <position position="230"/>
    </location>
    <ligand>
        <name>heme c</name>
        <dbReference type="ChEBI" id="CHEBI:61717"/>
        <label>2</label>
    </ligand>
</feature>
<evidence type="ECO:0000256" key="3">
    <source>
        <dbReference type="ARBA" id="ARBA00022723"/>
    </source>
</evidence>
<dbReference type="RefSeq" id="WP_197721830.1">
    <property type="nucleotide sequence ID" value="NZ_AP018721.1"/>
</dbReference>
<evidence type="ECO:0000259" key="11">
    <source>
        <dbReference type="PROSITE" id="PS51007"/>
    </source>
</evidence>
<dbReference type="GO" id="GO:0046872">
    <property type="term" value="F:metal ion binding"/>
    <property type="evidence" value="ECO:0007669"/>
    <property type="project" value="UniProtKB-KW"/>
</dbReference>
<feature type="binding site" description="axial binding residue" evidence="9">
    <location>
        <position position="231"/>
    </location>
    <ligand>
        <name>heme c</name>
        <dbReference type="ChEBI" id="CHEBI:61717"/>
        <label>2</label>
    </ligand>
    <ligandPart>
        <name>Fe</name>
        <dbReference type="ChEBI" id="CHEBI:18248"/>
    </ligandPart>
</feature>
<evidence type="ECO:0000256" key="7">
    <source>
        <dbReference type="ARBA" id="ARBA00023004"/>
    </source>
</evidence>
<protein>
    <submittedName>
        <fullName evidence="12">Cytochrome c peroxidase</fullName>
    </submittedName>
</protein>
<proteinExistence type="predicted"/>
<evidence type="ECO:0000256" key="9">
    <source>
        <dbReference type="PIRSR" id="PIRSR000294-2"/>
    </source>
</evidence>
<dbReference type="GO" id="GO:0042597">
    <property type="term" value="C:periplasmic space"/>
    <property type="evidence" value="ECO:0007669"/>
    <property type="project" value="UniProtKB-SubCell"/>
</dbReference>
<feature type="signal peptide" evidence="10">
    <location>
        <begin position="1"/>
        <end position="25"/>
    </location>
</feature>
<dbReference type="GO" id="GO:0009055">
    <property type="term" value="F:electron transfer activity"/>
    <property type="evidence" value="ECO:0007669"/>
    <property type="project" value="InterPro"/>
</dbReference>
<feature type="binding site" description="covalent" evidence="8">
    <location>
        <position position="227"/>
    </location>
    <ligand>
        <name>heme c</name>
        <dbReference type="ChEBI" id="CHEBI:61717"/>
        <label>2</label>
    </ligand>
</feature>
<feature type="binding site" description="covalent" evidence="8">
    <location>
        <position position="57"/>
    </location>
    <ligand>
        <name>heme c</name>
        <dbReference type="ChEBI" id="CHEBI:61717"/>
        <label>1</label>
    </ligand>
</feature>
<keyword evidence="5" id="KW-0574">Periplasm</keyword>
<comment type="cofactor">
    <cofactor evidence="8">
        <name>heme</name>
        <dbReference type="ChEBI" id="CHEBI:30413"/>
    </cofactor>
    <text evidence="8">Binds 2 heme groups.</text>
</comment>
<dbReference type="Proteomes" id="UP000295135">
    <property type="component" value="Unassembled WGS sequence"/>
</dbReference>
<feature type="chain" id="PRO_5020573228" evidence="10">
    <location>
        <begin position="26"/>
        <end position="389"/>
    </location>
</feature>
<name>A0A4R3JTP4_9PROT</name>
<keyword evidence="4 10" id="KW-0732">Signal</keyword>
<dbReference type="SUPFAM" id="SSF46626">
    <property type="entry name" value="Cytochrome c"/>
    <property type="match status" value="2"/>
</dbReference>
<keyword evidence="3 9" id="KW-0479">Metal-binding</keyword>
<keyword evidence="12" id="KW-0575">Peroxidase</keyword>
<sequence length="389" mass="43175">MLSRNLKVVRWLAVLVTVLVPPAGAEPVSANRQAVMEQLGQAIFFDANLSEPAGQACATCHDPNAAFTDPNRALPVSRGVRPGRLGSRNAPTALYAAFSPKFHFDKEEGLYVGGQFLDGRAADLEQQAEGPFLNPLEMANPDKKTVVRKLRRAAYAPLFEQVFGQGALNQVDRAYRHMVEAIAAFERTPRFAPFSSKYDAYLAGQASLTEQELRGLKLFEDEKKGNCAACHPSRPGPQGEPPLFTDFTYDNLGVPKNPDNPFYRLPKSLNPAGRHFVDRGLGATVKKRSEDGKFKVPTLRNIALTAPYMHNGYFNTLRGVTLFYNDRDTRPRCKQALPEAEALRQNCWPAPEVAANVNREELGDLKLTDQEVDDIVAFMRTLTDGWRPE</sequence>
<dbReference type="PANTHER" id="PTHR30600:SF10">
    <property type="entry name" value="BLL6722 PROTEIN"/>
    <property type="match status" value="1"/>
</dbReference>
<keyword evidence="13" id="KW-1185">Reference proteome</keyword>
<dbReference type="Gene3D" id="1.10.760.10">
    <property type="entry name" value="Cytochrome c-like domain"/>
    <property type="match status" value="2"/>
</dbReference>
<dbReference type="InterPro" id="IPR004852">
    <property type="entry name" value="Di-haem_cyt_c_peroxidsae"/>
</dbReference>
<accession>A0A4R3JTP4</accession>
<reference evidence="12 13" key="1">
    <citation type="submission" date="2019-03" db="EMBL/GenBank/DDBJ databases">
        <title>Genomic Encyclopedia of Type Strains, Phase IV (KMG-IV): sequencing the most valuable type-strain genomes for metagenomic binning, comparative biology and taxonomic classification.</title>
        <authorList>
            <person name="Goeker M."/>
        </authorList>
    </citation>
    <scope>NUCLEOTIDE SEQUENCE [LARGE SCALE GENOMIC DNA]</scope>
    <source>
        <strain evidence="12 13">DSM 103923</strain>
    </source>
</reference>
<gene>
    <name evidence="12" type="ORF">EDC61_11340</name>
</gene>
<dbReference type="PROSITE" id="PS51007">
    <property type="entry name" value="CYTC"/>
    <property type="match status" value="1"/>
</dbReference>
<comment type="PTM">
    <text evidence="8">Binds 2 heme groups per subunit.</text>
</comment>
<evidence type="ECO:0000313" key="13">
    <source>
        <dbReference type="Proteomes" id="UP000295135"/>
    </source>
</evidence>
<feature type="binding site" description="covalent" evidence="8">
    <location>
        <position position="60"/>
    </location>
    <ligand>
        <name>heme c</name>
        <dbReference type="ChEBI" id="CHEBI:61717"/>
        <label>1</label>
    </ligand>
</feature>
<dbReference type="InterPro" id="IPR009056">
    <property type="entry name" value="Cyt_c-like_dom"/>
</dbReference>
<keyword evidence="6" id="KW-0560">Oxidoreductase</keyword>
<feature type="binding site" description="axial binding residue" evidence="9">
    <location>
        <position position="61"/>
    </location>
    <ligand>
        <name>heme c</name>
        <dbReference type="ChEBI" id="CHEBI:61717"/>
        <label>1</label>
    </ligand>
    <ligandPart>
        <name>Fe</name>
        <dbReference type="ChEBI" id="CHEBI:18248"/>
    </ligandPart>
</feature>
<evidence type="ECO:0000256" key="10">
    <source>
        <dbReference type="SAM" id="SignalP"/>
    </source>
</evidence>
<feature type="domain" description="Cytochrome c" evidence="11">
    <location>
        <begin position="210"/>
        <end position="383"/>
    </location>
</feature>
<dbReference type="PANTHER" id="PTHR30600">
    <property type="entry name" value="CYTOCHROME C PEROXIDASE-RELATED"/>
    <property type="match status" value="1"/>
</dbReference>
<dbReference type="GO" id="GO:0004130">
    <property type="term" value="F:cytochrome-c peroxidase activity"/>
    <property type="evidence" value="ECO:0007669"/>
    <property type="project" value="TreeGrafter"/>
</dbReference>
<evidence type="ECO:0000256" key="6">
    <source>
        <dbReference type="ARBA" id="ARBA00023002"/>
    </source>
</evidence>
<evidence type="ECO:0000256" key="4">
    <source>
        <dbReference type="ARBA" id="ARBA00022729"/>
    </source>
</evidence>
<dbReference type="GO" id="GO:0020037">
    <property type="term" value="F:heme binding"/>
    <property type="evidence" value="ECO:0007669"/>
    <property type="project" value="InterPro"/>
</dbReference>
<keyword evidence="7 9" id="KW-0408">Iron</keyword>
<evidence type="ECO:0000256" key="1">
    <source>
        <dbReference type="ARBA" id="ARBA00004418"/>
    </source>
</evidence>
<dbReference type="InterPro" id="IPR026259">
    <property type="entry name" value="MauG/Cytc_peroxidase"/>
</dbReference>
<comment type="caution">
    <text evidence="12">The sequence shown here is derived from an EMBL/GenBank/DDBJ whole genome shotgun (WGS) entry which is preliminary data.</text>
</comment>
<dbReference type="AlphaFoldDB" id="A0A4R3JTP4"/>
<dbReference type="Pfam" id="PF03150">
    <property type="entry name" value="CCP_MauG"/>
    <property type="match status" value="1"/>
</dbReference>
<dbReference type="EMBL" id="SLZY01000013">
    <property type="protein sequence ID" value="TCS70887.1"/>
    <property type="molecule type" value="Genomic_DNA"/>
</dbReference>
<evidence type="ECO:0000313" key="12">
    <source>
        <dbReference type="EMBL" id="TCS70887.1"/>
    </source>
</evidence>
<dbReference type="PIRSF" id="PIRSF000294">
    <property type="entry name" value="Cytochrome-c_peroxidase"/>
    <property type="match status" value="1"/>
</dbReference>
<organism evidence="12 13">
    <name type="scientific">Sulfuritortus calidifontis</name>
    <dbReference type="NCBI Taxonomy" id="1914471"/>
    <lineage>
        <taxon>Bacteria</taxon>
        <taxon>Pseudomonadati</taxon>
        <taxon>Pseudomonadota</taxon>
        <taxon>Betaproteobacteria</taxon>
        <taxon>Nitrosomonadales</taxon>
        <taxon>Thiobacillaceae</taxon>
        <taxon>Sulfuritortus</taxon>
    </lineage>
</organism>
<evidence type="ECO:0000256" key="2">
    <source>
        <dbReference type="ARBA" id="ARBA00022617"/>
    </source>
</evidence>
<dbReference type="InterPro" id="IPR036909">
    <property type="entry name" value="Cyt_c-like_dom_sf"/>
</dbReference>
<evidence type="ECO:0000256" key="5">
    <source>
        <dbReference type="ARBA" id="ARBA00022764"/>
    </source>
</evidence>
<dbReference type="InterPro" id="IPR051395">
    <property type="entry name" value="Cytochrome_c_Peroxidase/MauG"/>
</dbReference>
<evidence type="ECO:0000256" key="8">
    <source>
        <dbReference type="PIRSR" id="PIRSR000294-1"/>
    </source>
</evidence>
<keyword evidence="2 8" id="KW-0349">Heme</keyword>